<evidence type="ECO:0000313" key="2">
    <source>
        <dbReference type="EMBL" id="MFC1573138.1"/>
    </source>
</evidence>
<gene>
    <name evidence="2" type="ORF">ACFL6M_06020</name>
</gene>
<dbReference type="Pfam" id="PF09723">
    <property type="entry name" value="Zn_ribbon_8"/>
    <property type="match status" value="1"/>
</dbReference>
<dbReference type="NCBIfam" id="TIGR02605">
    <property type="entry name" value="CxxC_CxxC_SSSS"/>
    <property type="match status" value="1"/>
</dbReference>
<comment type="caution">
    <text evidence="2">The sequence shown here is derived from an EMBL/GenBank/DDBJ whole genome shotgun (WGS) entry which is preliminary data.</text>
</comment>
<proteinExistence type="predicted"/>
<keyword evidence="3" id="KW-1185">Reference proteome</keyword>
<evidence type="ECO:0000313" key="3">
    <source>
        <dbReference type="Proteomes" id="UP001593833"/>
    </source>
</evidence>
<dbReference type="EMBL" id="JBHPKH010000081">
    <property type="protein sequence ID" value="MFC1573138.1"/>
    <property type="molecule type" value="Genomic_DNA"/>
</dbReference>
<name>A0ABV6YLD5_UNCEI</name>
<protein>
    <submittedName>
        <fullName evidence="2">Zinc ribbon domain-containing protein</fullName>
    </submittedName>
</protein>
<dbReference type="InterPro" id="IPR013429">
    <property type="entry name" value="Regulatory_FmdB_Zinc_ribbon"/>
</dbReference>
<accession>A0ABV6YLD5</accession>
<feature type="domain" description="Putative regulatory protein FmdB zinc ribbon" evidence="1">
    <location>
        <begin position="1"/>
        <end position="46"/>
    </location>
</feature>
<reference evidence="2 3" key="1">
    <citation type="submission" date="2024-09" db="EMBL/GenBank/DDBJ databases">
        <authorList>
            <person name="D'Angelo T."/>
        </authorList>
    </citation>
    <scope>NUCLEOTIDE SEQUENCE [LARGE SCALE GENOMIC DNA]</scope>
    <source>
        <strain evidence="2">SAG AM-320-E07</strain>
    </source>
</reference>
<dbReference type="Proteomes" id="UP001593833">
    <property type="component" value="Unassembled WGS sequence"/>
</dbReference>
<dbReference type="SMART" id="SM00834">
    <property type="entry name" value="CxxC_CXXC_SSSS"/>
    <property type="match status" value="1"/>
</dbReference>
<evidence type="ECO:0000259" key="1">
    <source>
        <dbReference type="SMART" id="SM00834"/>
    </source>
</evidence>
<organism evidence="2 3">
    <name type="scientific">Eiseniibacteriota bacterium</name>
    <dbReference type="NCBI Taxonomy" id="2212470"/>
    <lineage>
        <taxon>Bacteria</taxon>
        <taxon>Candidatus Eiseniibacteriota</taxon>
    </lineage>
</organism>
<dbReference type="Gene3D" id="2.20.28.30">
    <property type="entry name" value="RNA polymerase ii, chain L"/>
    <property type="match status" value="1"/>
</dbReference>
<sequence>MPFYEYECGKCGHRFDAMLAMSTRDEEEKKLTCPDCGERGPRRLISSFAALSSGGSVGPADCPNRATCDTGG</sequence>